<organism evidence="1 2">
    <name type="scientific">Pseudozyma hubeiensis (strain SY62)</name>
    <name type="common">Yeast</name>
    <dbReference type="NCBI Taxonomy" id="1305764"/>
    <lineage>
        <taxon>Eukaryota</taxon>
        <taxon>Fungi</taxon>
        <taxon>Dikarya</taxon>
        <taxon>Basidiomycota</taxon>
        <taxon>Ustilaginomycotina</taxon>
        <taxon>Ustilaginomycetes</taxon>
        <taxon>Ustilaginales</taxon>
        <taxon>Ustilaginaceae</taxon>
        <taxon>Pseudozyma</taxon>
    </lineage>
</organism>
<name>R9PES8_PSEHS</name>
<dbReference type="AlphaFoldDB" id="R9PES8"/>
<proteinExistence type="predicted"/>
<evidence type="ECO:0000313" key="1">
    <source>
        <dbReference type="EMBL" id="GAC99869.1"/>
    </source>
</evidence>
<accession>R9PES8</accession>
<sequence length="71" mass="7712">MTRGRVKCTVDPDFGRTLTLPSLRVSLRSAPIGGRCEAQIGLSVCRESTLPIGDCIRTGLRSPNMSYDEAE</sequence>
<dbReference type="RefSeq" id="XP_012193456.1">
    <property type="nucleotide sequence ID" value="XM_012338066.1"/>
</dbReference>
<evidence type="ECO:0000313" key="2">
    <source>
        <dbReference type="Proteomes" id="UP000014071"/>
    </source>
</evidence>
<dbReference type="GeneID" id="24112735"/>
<keyword evidence="2" id="KW-1185">Reference proteome</keyword>
<dbReference type="EMBL" id="DF238833">
    <property type="protein sequence ID" value="GAC99869.1"/>
    <property type="molecule type" value="Genomic_DNA"/>
</dbReference>
<protein>
    <submittedName>
        <fullName evidence="1">Uncharacterized protein</fullName>
    </submittedName>
</protein>
<reference evidence="2" key="1">
    <citation type="journal article" date="2013" name="Genome Announc.">
        <title>Draft genome sequence of the basidiomycetous yeast-like fungus Pseudozyma hubeiensis SY62, which produces an abundant amount of the biosurfactant mannosylerythritol lipids.</title>
        <authorList>
            <person name="Konishi M."/>
            <person name="Hatada Y."/>
            <person name="Horiuchi J."/>
        </authorList>
    </citation>
    <scope>NUCLEOTIDE SEQUENCE [LARGE SCALE GENOMIC DNA]</scope>
    <source>
        <strain evidence="2">SY62</strain>
    </source>
</reference>
<dbReference type="Proteomes" id="UP000014071">
    <property type="component" value="Unassembled WGS sequence"/>
</dbReference>
<gene>
    <name evidence="1" type="ORF">PHSY_007472</name>
</gene>
<dbReference type="HOGENOM" id="CLU_2741141_0_0_1"/>